<dbReference type="Gene3D" id="3.50.50.60">
    <property type="entry name" value="FAD/NAD(P)-binding domain"/>
    <property type="match status" value="1"/>
</dbReference>
<dbReference type="Proteomes" id="UP001213000">
    <property type="component" value="Unassembled WGS sequence"/>
</dbReference>
<dbReference type="InterPro" id="IPR051104">
    <property type="entry name" value="FAD_monoxygenase"/>
</dbReference>
<dbReference type="PANTHER" id="PTHR46720:SF3">
    <property type="entry name" value="FAD-BINDING DOMAIN-CONTAINING PROTEIN-RELATED"/>
    <property type="match status" value="1"/>
</dbReference>
<sequence>MAQQERIRVAIVGAGIVGLTLAVALNAFDSERKIIVDLYESAPELSEIGAGINIWPRTWEILKEIGLGDTLIPLFDHYPDLEPRVIFEIRKADQKNGFKVLDVMKDGGAIRIHRADFQRTLIEHLPLPNSNVPTNTPCTLHLSHRLVDYESSTLASYSSPSDPITLHFANQPSRSCDILVGADGIKSTIRQLFISRLPNPEIFKKCLEPIWTGTVAYRGLVDKEELRKVSPDHRALDHPGIMYIGKKKHTVVYPISGGKYVNVVAAVHDNSKEGTVWEGEWKQDVSQDEFYSRFSGWEEEYQTLIHCIHRPTRWALQNLNHLSIFAKGGVFLLGDSAHAMAPHQGAGASVGIEDAYILASLLTHPSTSRPLSAQQLSLIAEIHNMIRVPQAIRRSQASFDQGHIYGLDVPGFEHFGEGDDVPRDKLIELFQLLERNWSWTTSRADVDRKRAINMLQEGKPIYISLQHRGKPSVTPSARRIKTLSRVPHDTFTYSSLYSINSNSRNPDRKVYIRASTGSHAISATSTTSSLLASSSGSAVLTLLPTPTGTVTATPVNSATLSASFPPVGSIPRDFSPKGLEQLWSIVGGPIQSPPITTTVVPSLPIPVPSPPPPLYPSWFAPEPKNILPNLKLPKGFKFGVATAAYQVEGATKSEGKGPHMWDWNSRQPDGVVDGTTGDVVDLQYFLYKEDVARVAAIGLNAHSLSISWARIFPFGTADSPVNRAGLDHYSDCESALKRFCLPEHLAHRSHPTVINNHIQHGVEPVVTLFHWDVPLALQAYYGGFTSPKIVDDFVK</sequence>
<accession>A0AAD5VUD9</accession>
<dbReference type="InterPro" id="IPR001360">
    <property type="entry name" value="Glyco_hydro_1"/>
</dbReference>
<evidence type="ECO:0000259" key="5">
    <source>
        <dbReference type="Pfam" id="PF01494"/>
    </source>
</evidence>
<feature type="transmembrane region" description="Helical" evidence="4">
    <location>
        <begin position="7"/>
        <end position="28"/>
    </location>
</feature>
<dbReference type="EMBL" id="JANIEX010000567">
    <property type="protein sequence ID" value="KAJ3565484.1"/>
    <property type="molecule type" value="Genomic_DNA"/>
</dbReference>
<evidence type="ECO:0000256" key="4">
    <source>
        <dbReference type="SAM" id="Phobius"/>
    </source>
</evidence>
<dbReference type="GO" id="GO:0005975">
    <property type="term" value="P:carbohydrate metabolic process"/>
    <property type="evidence" value="ECO:0007669"/>
    <property type="project" value="InterPro"/>
</dbReference>
<dbReference type="GO" id="GO:0071949">
    <property type="term" value="F:FAD binding"/>
    <property type="evidence" value="ECO:0007669"/>
    <property type="project" value="InterPro"/>
</dbReference>
<dbReference type="PRINTS" id="PR00420">
    <property type="entry name" value="RNGMNOXGNASE"/>
</dbReference>
<dbReference type="Pfam" id="PF00232">
    <property type="entry name" value="Glyco_hydro_1"/>
    <property type="match status" value="2"/>
</dbReference>
<evidence type="ECO:0000256" key="1">
    <source>
        <dbReference type="ARBA" id="ARBA00022630"/>
    </source>
</evidence>
<name>A0AAD5VUD9_9AGAR</name>
<dbReference type="PANTHER" id="PTHR46720">
    <property type="entry name" value="HYDROXYLASE, PUTATIVE (AFU_ORTHOLOGUE AFUA_3G01460)-RELATED"/>
    <property type="match status" value="1"/>
</dbReference>
<dbReference type="SUPFAM" id="SSF51445">
    <property type="entry name" value="(Trans)glycosidases"/>
    <property type="match status" value="1"/>
</dbReference>
<evidence type="ECO:0000256" key="3">
    <source>
        <dbReference type="ARBA" id="ARBA00023002"/>
    </source>
</evidence>
<dbReference type="InterPro" id="IPR017853">
    <property type="entry name" value="GH"/>
</dbReference>
<keyword evidence="4" id="KW-1133">Transmembrane helix</keyword>
<keyword evidence="2" id="KW-0274">FAD</keyword>
<proteinExistence type="predicted"/>
<dbReference type="PROSITE" id="PS00653">
    <property type="entry name" value="GLYCOSYL_HYDROL_F1_2"/>
    <property type="match status" value="1"/>
</dbReference>
<dbReference type="InterPro" id="IPR033132">
    <property type="entry name" value="GH_1_N_CS"/>
</dbReference>
<reference evidence="6" key="1">
    <citation type="submission" date="2022-07" db="EMBL/GenBank/DDBJ databases">
        <title>Genome Sequence of Leucocoprinus birnbaumii.</title>
        <authorList>
            <person name="Buettner E."/>
        </authorList>
    </citation>
    <scope>NUCLEOTIDE SEQUENCE</scope>
    <source>
        <strain evidence="6">VT141</strain>
    </source>
</reference>
<dbReference type="GO" id="GO:0044550">
    <property type="term" value="P:secondary metabolite biosynthetic process"/>
    <property type="evidence" value="ECO:0007669"/>
    <property type="project" value="TreeGrafter"/>
</dbReference>
<evidence type="ECO:0000313" key="7">
    <source>
        <dbReference type="Proteomes" id="UP001213000"/>
    </source>
</evidence>
<gene>
    <name evidence="6" type="ORF">NP233_g7603</name>
</gene>
<dbReference type="Gene3D" id="3.20.20.80">
    <property type="entry name" value="Glycosidases"/>
    <property type="match status" value="1"/>
</dbReference>
<keyword evidence="3" id="KW-0560">Oxidoreductase</keyword>
<organism evidence="6 7">
    <name type="scientific">Leucocoprinus birnbaumii</name>
    <dbReference type="NCBI Taxonomy" id="56174"/>
    <lineage>
        <taxon>Eukaryota</taxon>
        <taxon>Fungi</taxon>
        <taxon>Dikarya</taxon>
        <taxon>Basidiomycota</taxon>
        <taxon>Agaricomycotina</taxon>
        <taxon>Agaricomycetes</taxon>
        <taxon>Agaricomycetidae</taxon>
        <taxon>Agaricales</taxon>
        <taxon>Agaricineae</taxon>
        <taxon>Agaricaceae</taxon>
        <taxon>Leucocoprinus</taxon>
    </lineage>
</organism>
<comment type="caution">
    <text evidence="6">The sequence shown here is derived from an EMBL/GenBank/DDBJ whole genome shotgun (WGS) entry which is preliminary data.</text>
</comment>
<dbReference type="InterPro" id="IPR002938">
    <property type="entry name" value="FAD-bd"/>
</dbReference>
<feature type="domain" description="FAD-binding" evidence="5">
    <location>
        <begin position="175"/>
        <end position="364"/>
    </location>
</feature>
<protein>
    <recommendedName>
        <fullName evidence="5">FAD-binding domain-containing protein</fullName>
    </recommendedName>
</protein>
<dbReference type="GO" id="GO:0004553">
    <property type="term" value="F:hydrolase activity, hydrolyzing O-glycosyl compounds"/>
    <property type="evidence" value="ECO:0007669"/>
    <property type="project" value="InterPro"/>
</dbReference>
<keyword evidence="7" id="KW-1185">Reference proteome</keyword>
<dbReference type="GO" id="GO:0016491">
    <property type="term" value="F:oxidoreductase activity"/>
    <property type="evidence" value="ECO:0007669"/>
    <property type="project" value="UniProtKB-KW"/>
</dbReference>
<dbReference type="AlphaFoldDB" id="A0AAD5VUD9"/>
<keyword evidence="4" id="KW-0812">Transmembrane</keyword>
<keyword evidence="4" id="KW-0472">Membrane</keyword>
<dbReference type="InterPro" id="IPR036188">
    <property type="entry name" value="FAD/NAD-bd_sf"/>
</dbReference>
<dbReference type="SUPFAM" id="SSF54373">
    <property type="entry name" value="FAD-linked reductases, C-terminal domain"/>
    <property type="match status" value="1"/>
</dbReference>
<dbReference type="SUPFAM" id="SSF51905">
    <property type="entry name" value="FAD/NAD(P)-binding domain"/>
    <property type="match status" value="1"/>
</dbReference>
<keyword evidence="1" id="KW-0285">Flavoprotein</keyword>
<evidence type="ECO:0000256" key="2">
    <source>
        <dbReference type="ARBA" id="ARBA00022827"/>
    </source>
</evidence>
<dbReference type="Pfam" id="PF01494">
    <property type="entry name" value="FAD_binding_3"/>
    <property type="match status" value="1"/>
</dbReference>
<evidence type="ECO:0000313" key="6">
    <source>
        <dbReference type="EMBL" id="KAJ3565484.1"/>
    </source>
</evidence>